<comment type="caution">
    <text evidence="1">The sequence shown here is derived from an EMBL/GenBank/DDBJ whole genome shotgun (WGS) entry which is preliminary data.</text>
</comment>
<reference evidence="1" key="2">
    <citation type="journal article" date="2023" name="IMA Fungus">
        <title>Comparative genomic study of the Penicillium genus elucidates a diverse pangenome and 15 lateral gene transfer events.</title>
        <authorList>
            <person name="Petersen C."/>
            <person name="Sorensen T."/>
            <person name="Nielsen M.R."/>
            <person name="Sondergaard T.E."/>
            <person name="Sorensen J.L."/>
            <person name="Fitzpatrick D.A."/>
            <person name="Frisvad J.C."/>
            <person name="Nielsen K.L."/>
        </authorList>
    </citation>
    <scope>NUCLEOTIDE SEQUENCE</scope>
    <source>
        <strain evidence="1">IBT 29677</strain>
    </source>
</reference>
<dbReference type="RefSeq" id="XP_056486943.1">
    <property type="nucleotide sequence ID" value="XM_056631392.1"/>
</dbReference>
<dbReference type="EMBL" id="JAPZBU010000008">
    <property type="protein sequence ID" value="KAJ5391265.1"/>
    <property type="molecule type" value="Genomic_DNA"/>
</dbReference>
<evidence type="ECO:0000313" key="1">
    <source>
        <dbReference type="EMBL" id="KAJ5391265.1"/>
    </source>
</evidence>
<sequence>MVSQGSTLVAKAIEIEETLWCSPFNQDPNDEEVRRLQYVSVCRQDSAAYSLLSARKKPATSSTELSELTLVEERVSLEMG</sequence>
<evidence type="ECO:0000313" key="2">
    <source>
        <dbReference type="Proteomes" id="UP001147747"/>
    </source>
</evidence>
<reference evidence="1" key="1">
    <citation type="submission" date="2022-12" db="EMBL/GenBank/DDBJ databases">
        <authorList>
            <person name="Petersen C."/>
        </authorList>
    </citation>
    <scope>NUCLEOTIDE SEQUENCE</scope>
    <source>
        <strain evidence="1">IBT 29677</strain>
    </source>
</reference>
<keyword evidence="2" id="KW-1185">Reference proteome</keyword>
<gene>
    <name evidence="1" type="ORF">N7509_006755</name>
</gene>
<dbReference type="AlphaFoldDB" id="A0A9X0B7M9"/>
<organism evidence="1 2">
    <name type="scientific">Penicillium cosmopolitanum</name>
    <dbReference type="NCBI Taxonomy" id="1131564"/>
    <lineage>
        <taxon>Eukaryota</taxon>
        <taxon>Fungi</taxon>
        <taxon>Dikarya</taxon>
        <taxon>Ascomycota</taxon>
        <taxon>Pezizomycotina</taxon>
        <taxon>Eurotiomycetes</taxon>
        <taxon>Eurotiomycetidae</taxon>
        <taxon>Eurotiales</taxon>
        <taxon>Aspergillaceae</taxon>
        <taxon>Penicillium</taxon>
    </lineage>
</organism>
<accession>A0A9X0B7M9</accession>
<proteinExistence type="predicted"/>
<dbReference type="GeneID" id="81370372"/>
<name>A0A9X0B7M9_9EURO</name>
<dbReference type="Proteomes" id="UP001147747">
    <property type="component" value="Unassembled WGS sequence"/>
</dbReference>
<protein>
    <submittedName>
        <fullName evidence="1">Uncharacterized protein</fullName>
    </submittedName>
</protein>